<keyword evidence="2" id="KW-0472">Membrane</keyword>
<evidence type="ECO:0000256" key="2">
    <source>
        <dbReference type="SAM" id="Phobius"/>
    </source>
</evidence>
<evidence type="ECO:0000313" key="3">
    <source>
        <dbReference type="EMBL" id="GER00805.1"/>
    </source>
</evidence>
<protein>
    <submittedName>
        <fullName evidence="3">Uncharacterized protein</fullName>
    </submittedName>
</protein>
<organism evidence="3 4">
    <name type="scientific">Iodidimonas gelatinilytica</name>
    <dbReference type="NCBI Taxonomy" id="1236966"/>
    <lineage>
        <taxon>Bacteria</taxon>
        <taxon>Pseudomonadati</taxon>
        <taxon>Pseudomonadota</taxon>
        <taxon>Alphaproteobacteria</taxon>
        <taxon>Iodidimonadales</taxon>
        <taxon>Iodidimonadaceae</taxon>
        <taxon>Iodidimonas</taxon>
    </lineage>
</organism>
<proteinExistence type="predicted"/>
<keyword evidence="2" id="KW-0812">Transmembrane</keyword>
<gene>
    <name evidence="3" type="ORF">JCM17845_14280</name>
</gene>
<keyword evidence="2" id="KW-1133">Transmembrane helix</keyword>
<accession>A0A5A7MZC9</accession>
<evidence type="ECO:0000256" key="1">
    <source>
        <dbReference type="SAM" id="MobiDB-lite"/>
    </source>
</evidence>
<feature type="region of interest" description="Disordered" evidence="1">
    <location>
        <begin position="1"/>
        <end position="68"/>
    </location>
</feature>
<keyword evidence="4" id="KW-1185">Reference proteome</keyword>
<evidence type="ECO:0000313" key="4">
    <source>
        <dbReference type="Proteomes" id="UP000325187"/>
    </source>
</evidence>
<feature type="compositionally biased region" description="Basic and acidic residues" evidence="1">
    <location>
        <begin position="29"/>
        <end position="48"/>
    </location>
</feature>
<dbReference type="AlphaFoldDB" id="A0A5A7MZC9"/>
<sequence length="160" mass="17868">MTNSDLLKTSEEMEEEDALPSSSQNAGSDAREDDYLKIPEGVVEKEEALSATSQDMDSGAREAEQISQALDEKEIKKRAAANEHNRNEKFRDNFELYAIMALWVTGVVILLLLITWALHILLPEEFHWLSSSQLEKVEHLSIGGIIASLGVGHIKKRLGH</sequence>
<name>A0A5A7MZC9_9PROT</name>
<dbReference type="Proteomes" id="UP000325187">
    <property type="component" value="Unassembled WGS sequence"/>
</dbReference>
<comment type="caution">
    <text evidence="3">The sequence shown here is derived from an EMBL/GenBank/DDBJ whole genome shotgun (WGS) entry which is preliminary data.</text>
</comment>
<dbReference type="RefSeq" id="WP_150002214.1">
    <property type="nucleotide sequence ID" value="NZ_BKCM01000006.1"/>
</dbReference>
<feature type="compositionally biased region" description="Basic and acidic residues" evidence="1">
    <location>
        <begin position="58"/>
        <end position="68"/>
    </location>
</feature>
<feature type="transmembrane region" description="Helical" evidence="2">
    <location>
        <begin position="96"/>
        <end position="117"/>
    </location>
</feature>
<dbReference type="EMBL" id="BKCM01000006">
    <property type="protein sequence ID" value="GER00805.1"/>
    <property type="molecule type" value="Genomic_DNA"/>
</dbReference>
<reference evidence="3 4" key="1">
    <citation type="submission" date="2019-09" db="EMBL/GenBank/DDBJ databases">
        <title>NBRP : Genome information of microbial organism related human and environment.</title>
        <authorList>
            <person name="Hattori M."/>
            <person name="Oshima K."/>
            <person name="Inaba H."/>
            <person name="Suda W."/>
            <person name="Sakamoto M."/>
            <person name="Iino T."/>
            <person name="Kitahara M."/>
            <person name="Oshida Y."/>
            <person name="Iida T."/>
            <person name="Kudo T."/>
            <person name="Itoh T."/>
            <person name="Ohkuma M."/>
        </authorList>
    </citation>
    <scope>NUCLEOTIDE SEQUENCE [LARGE SCALE GENOMIC DNA]</scope>
    <source>
        <strain evidence="3 4">Mie-1</strain>
    </source>
</reference>